<dbReference type="Gene3D" id="3.30.450.40">
    <property type="match status" value="1"/>
</dbReference>
<proteinExistence type="predicted"/>
<dbReference type="InterPro" id="IPR003018">
    <property type="entry name" value="GAF"/>
</dbReference>
<dbReference type="AlphaFoldDB" id="A0AAW8CWS0"/>
<dbReference type="Pfam" id="PF01590">
    <property type="entry name" value="GAF"/>
    <property type="match status" value="1"/>
</dbReference>
<feature type="domain" description="DNA binding HTH" evidence="2">
    <location>
        <begin position="331"/>
        <end position="368"/>
    </location>
</feature>
<dbReference type="Gene3D" id="1.10.10.60">
    <property type="entry name" value="Homeodomain-like"/>
    <property type="match status" value="1"/>
</dbReference>
<organism evidence="3 4">
    <name type="scientific">Variovorax boronicumulans</name>
    <dbReference type="NCBI Taxonomy" id="436515"/>
    <lineage>
        <taxon>Bacteria</taxon>
        <taxon>Pseudomonadati</taxon>
        <taxon>Pseudomonadota</taxon>
        <taxon>Betaproteobacteria</taxon>
        <taxon>Burkholderiales</taxon>
        <taxon>Comamonadaceae</taxon>
        <taxon>Variovorax</taxon>
    </lineage>
</organism>
<dbReference type="PRINTS" id="PR01590">
    <property type="entry name" value="HTHFIS"/>
</dbReference>
<name>A0AAW8CWS0_9BURK</name>
<dbReference type="InterPro" id="IPR029016">
    <property type="entry name" value="GAF-like_dom_sf"/>
</dbReference>
<evidence type="ECO:0000259" key="2">
    <source>
        <dbReference type="Pfam" id="PF02954"/>
    </source>
</evidence>
<sequence>MNTTIVSPPPERSLAIAQARRELLHGDAPHARSTVRIDPWITRSWQRCIEAGRRPQHRVSFDPVSRSASREATERNRALVTAARPVIERLSRAIADTRYFAILTDADGIVIDVGALPDGTDTASRYARDIGRIGVDLSECAIGTSAISTALAEQESVWLHRGEHFFDDTSVYSCAGAPLFGPRGDCIGMLDLSGVQTVERPELRHLATLSARSIENMLVMQDPCELLLHLAWPGHPGNEATEGLVCIDASGNVTGANAAARQMLHQPLARGQHALHFNDLFALPLHMMFDAARRGDAALEVPLWSGLRVQVRPQRGGSGAGGTVPDARPRLRDVETALIRKAVADARGNVAEAARALGISRATVYRKLWRGRPAGAPD</sequence>
<accession>A0AAW8CWS0</accession>
<dbReference type="EMBL" id="JAUSRD010000004">
    <property type="protein sequence ID" value="MDP9893175.1"/>
    <property type="molecule type" value="Genomic_DNA"/>
</dbReference>
<dbReference type="InterPro" id="IPR002197">
    <property type="entry name" value="HTH_Fis"/>
</dbReference>
<dbReference type="InterPro" id="IPR009057">
    <property type="entry name" value="Homeodomain-like_sf"/>
</dbReference>
<evidence type="ECO:0000313" key="3">
    <source>
        <dbReference type="EMBL" id="MDP9893175.1"/>
    </source>
</evidence>
<comment type="caution">
    <text evidence="3">The sequence shown here is derived from an EMBL/GenBank/DDBJ whole genome shotgun (WGS) entry which is preliminary data.</text>
</comment>
<evidence type="ECO:0000313" key="4">
    <source>
        <dbReference type="Proteomes" id="UP001242045"/>
    </source>
</evidence>
<dbReference type="SUPFAM" id="SSF46689">
    <property type="entry name" value="Homeodomain-like"/>
    <property type="match status" value="1"/>
</dbReference>
<evidence type="ECO:0000259" key="1">
    <source>
        <dbReference type="Pfam" id="PF01590"/>
    </source>
</evidence>
<dbReference type="GO" id="GO:0043565">
    <property type="term" value="F:sequence-specific DNA binding"/>
    <property type="evidence" value="ECO:0007669"/>
    <property type="project" value="InterPro"/>
</dbReference>
<dbReference type="RefSeq" id="WP_307684825.1">
    <property type="nucleotide sequence ID" value="NZ_JAUSRD010000004.1"/>
</dbReference>
<reference evidence="3" key="1">
    <citation type="submission" date="2023-07" db="EMBL/GenBank/DDBJ databases">
        <title>Sorghum-associated microbial communities from plants grown in Nebraska, USA.</title>
        <authorList>
            <person name="Schachtman D."/>
        </authorList>
    </citation>
    <scope>NUCLEOTIDE SEQUENCE</scope>
    <source>
        <strain evidence="3">DS3754</strain>
    </source>
</reference>
<feature type="domain" description="GAF" evidence="1">
    <location>
        <begin position="80"/>
        <end position="213"/>
    </location>
</feature>
<protein>
    <submittedName>
        <fullName evidence="3">Transcriptional regulator of acetoin/glycerol metabolism</fullName>
    </submittedName>
</protein>
<dbReference type="Proteomes" id="UP001242045">
    <property type="component" value="Unassembled WGS sequence"/>
</dbReference>
<dbReference type="SUPFAM" id="SSF55781">
    <property type="entry name" value="GAF domain-like"/>
    <property type="match status" value="1"/>
</dbReference>
<gene>
    <name evidence="3" type="ORF">J2W31_002286</name>
</gene>
<dbReference type="Pfam" id="PF02954">
    <property type="entry name" value="HTH_8"/>
    <property type="match status" value="1"/>
</dbReference>